<evidence type="ECO:0000313" key="9">
    <source>
        <dbReference type="Proteomes" id="UP000694851"/>
    </source>
</evidence>
<evidence type="ECO:0000256" key="4">
    <source>
        <dbReference type="ARBA" id="ARBA00023125"/>
    </source>
</evidence>
<keyword evidence="6" id="KW-0805">Transcription regulation</keyword>
<dbReference type="RefSeq" id="XP_019517908.1">
    <property type="nucleotide sequence ID" value="XM_019662363.1"/>
</dbReference>
<feature type="region of interest" description="Disordered" evidence="7">
    <location>
        <begin position="1"/>
        <end position="21"/>
    </location>
</feature>
<protein>
    <recommendedName>
        <fullName evidence="6">THAP domain-containing protein 1</fullName>
    </recommendedName>
</protein>
<evidence type="ECO:0000256" key="6">
    <source>
        <dbReference type="RuleBase" id="RU369073"/>
    </source>
</evidence>
<keyword evidence="1" id="KW-0479">Metal-binding</keyword>
<keyword evidence="6" id="KW-0131">Cell cycle</keyword>
<keyword evidence="6" id="KW-0804">Transcription</keyword>
<keyword evidence="6" id="KW-0175">Coiled coil</keyword>
<dbReference type="PANTHER" id="PTHR46600:SF11">
    <property type="entry name" value="THAP DOMAIN-CONTAINING PROTEIN 10"/>
    <property type="match status" value="1"/>
</dbReference>
<dbReference type="InterPro" id="IPR006612">
    <property type="entry name" value="THAP_Znf"/>
</dbReference>
<keyword evidence="9" id="KW-1185">Reference proteome</keyword>
<comment type="function">
    <text evidence="6">DNA-binding transcription regulator that regulates endothelial cell proliferation and G1/S cell-cycle progression. Specifically binds the 5'-[AT]NTNN[GT]GGCA[AGT]-3' core DNA sequence and acts by modulating expression of pRB-E2F cell-cycle target genes.</text>
</comment>
<evidence type="ECO:0000256" key="7">
    <source>
        <dbReference type="SAM" id="MobiDB-lite"/>
    </source>
</evidence>
<accession>A0A8B7T122</accession>
<evidence type="ECO:0000313" key="10">
    <source>
        <dbReference type="RefSeq" id="XP_019517908.1"/>
    </source>
</evidence>
<comment type="similarity">
    <text evidence="6">Belongs to the THAP1 family.</text>
</comment>
<dbReference type="GO" id="GO:0043565">
    <property type="term" value="F:sequence-specific DNA binding"/>
    <property type="evidence" value="ECO:0007669"/>
    <property type="project" value="UniProtKB-UniRule"/>
</dbReference>
<reference evidence="10" key="1">
    <citation type="submission" date="2025-08" db="UniProtKB">
        <authorList>
            <consortium name="RefSeq"/>
        </authorList>
    </citation>
    <scope>IDENTIFICATION</scope>
    <source>
        <tissue evidence="10">Muscle</tissue>
    </source>
</reference>
<dbReference type="PANTHER" id="PTHR46600">
    <property type="entry name" value="THAP DOMAIN-CONTAINING"/>
    <property type="match status" value="1"/>
</dbReference>
<evidence type="ECO:0000256" key="3">
    <source>
        <dbReference type="ARBA" id="ARBA00022833"/>
    </source>
</evidence>
<gene>
    <name evidence="10" type="primary">THAP10</name>
</gene>
<dbReference type="AlphaFoldDB" id="A0A8B7T122"/>
<dbReference type="Pfam" id="PF05485">
    <property type="entry name" value="THAP"/>
    <property type="match status" value="1"/>
</dbReference>
<organism evidence="9 10">
    <name type="scientific">Hipposideros armiger</name>
    <name type="common">Great Himalayan leaf-nosed bat</name>
    <dbReference type="NCBI Taxonomy" id="186990"/>
    <lineage>
        <taxon>Eukaryota</taxon>
        <taxon>Metazoa</taxon>
        <taxon>Chordata</taxon>
        <taxon>Craniata</taxon>
        <taxon>Vertebrata</taxon>
        <taxon>Euteleostomi</taxon>
        <taxon>Mammalia</taxon>
        <taxon>Eutheria</taxon>
        <taxon>Laurasiatheria</taxon>
        <taxon>Chiroptera</taxon>
        <taxon>Yinpterochiroptera</taxon>
        <taxon>Rhinolophoidea</taxon>
        <taxon>Hipposideridae</taxon>
        <taxon>Hipposideros</taxon>
    </lineage>
</organism>
<keyword evidence="4 5" id="KW-0238">DNA-binding</keyword>
<feature type="region of interest" description="Disordered" evidence="7">
    <location>
        <begin position="105"/>
        <end position="160"/>
    </location>
</feature>
<dbReference type="GO" id="GO:0001935">
    <property type="term" value="P:endothelial cell proliferation"/>
    <property type="evidence" value="ECO:0007669"/>
    <property type="project" value="UniProtKB-UniRule"/>
</dbReference>
<evidence type="ECO:0000256" key="5">
    <source>
        <dbReference type="PROSITE-ProRule" id="PRU00309"/>
    </source>
</evidence>
<feature type="domain" description="THAP-type" evidence="8">
    <location>
        <begin position="20"/>
        <end position="109"/>
    </location>
</feature>
<proteinExistence type="inferred from homology"/>
<dbReference type="PROSITE" id="PS50950">
    <property type="entry name" value="ZF_THAP"/>
    <property type="match status" value="1"/>
</dbReference>
<dbReference type="SMART" id="SM00692">
    <property type="entry name" value="DM3"/>
    <property type="match status" value="1"/>
</dbReference>
<dbReference type="SMART" id="SM00980">
    <property type="entry name" value="THAP"/>
    <property type="match status" value="1"/>
</dbReference>
<comment type="subcellular location">
    <subcellularLocation>
        <location evidence="6">Nucleus</location>
        <location evidence="6">Nucleoplasm</location>
    </subcellularLocation>
</comment>
<dbReference type="CTD" id="56906"/>
<dbReference type="GO" id="GO:0008270">
    <property type="term" value="F:zinc ion binding"/>
    <property type="evidence" value="ECO:0007669"/>
    <property type="project" value="UniProtKB-KW"/>
</dbReference>
<keyword evidence="3" id="KW-0862">Zinc</keyword>
<dbReference type="KEGG" id="hai:109393295"/>
<name>A0A8B7T122_HIPAR</name>
<comment type="subunit">
    <text evidence="6">Interacts with PAWR. Component of a THAP1/THAP3-HCFC1-OGT complex that contains, either THAP1 or THAP3, HCFC1 and OGT. Interacts with OGT. Interacts (via the HBM) with HCFC1 (via the Kelch-repeat domain); the interaction recruits HCFC1 to the RRM1 promoter.</text>
</comment>
<dbReference type="Proteomes" id="UP000694851">
    <property type="component" value="Unplaced"/>
</dbReference>
<evidence type="ECO:0000259" key="8">
    <source>
        <dbReference type="PROSITE" id="PS50950"/>
    </source>
</evidence>
<dbReference type="InterPro" id="IPR026516">
    <property type="entry name" value="THAP1/10"/>
</dbReference>
<dbReference type="OrthoDB" id="9446301at2759"/>
<keyword evidence="6" id="KW-0539">Nucleus</keyword>
<dbReference type="GeneID" id="109393295"/>
<keyword evidence="2 5" id="KW-0863">Zinc-finger</keyword>
<feature type="non-terminal residue" evidence="10">
    <location>
        <position position="1"/>
    </location>
</feature>
<sequence>TGPTRRQQARGGQGTLRSPAPKAATLPARCVNTAKPGPLFRFPQDAAERLLWHRFVRRRRADRYGDKNGSVICPDHFAPVCFDGSSVVQKNLCCSQRLRLRAGAVPTLHRVSPSSPHPPAPTGAEEGDQAGDPEQAGEPRAVRLSEATRFQLPVLSSAPG</sequence>
<dbReference type="GO" id="GO:0005654">
    <property type="term" value="C:nucleoplasm"/>
    <property type="evidence" value="ECO:0007669"/>
    <property type="project" value="UniProtKB-SubCell"/>
</dbReference>
<evidence type="ECO:0000256" key="2">
    <source>
        <dbReference type="ARBA" id="ARBA00022771"/>
    </source>
</evidence>
<evidence type="ECO:0000256" key="1">
    <source>
        <dbReference type="ARBA" id="ARBA00022723"/>
    </source>
</evidence>
<dbReference type="GO" id="GO:0003700">
    <property type="term" value="F:DNA-binding transcription factor activity"/>
    <property type="evidence" value="ECO:0007669"/>
    <property type="project" value="UniProtKB-UniRule"/>
</dbReference>
<dbReference type="SUPFAM" id="SSF57716">
    <property type="entry name" value="Glucocorticoid receptor-like (DNA-binding domain)"/>
    <property type="match status" value="1"/>
</dbReference>